<dbReference type="InterPro" id="IPR036249">
    <property type="entry name" value="Thioredoxin-like_sf"/>
</dbReference>
<dbReference type="Proteomes" id="UP001501771">
    <property type="component" value="Unassembled WGS sequence"/>
</dbReference>
<dbReference type="Pfam" id="PF13462">
    <property type="entry name" value="Thioredoxin_4"/>
    <property type="match status" value="1"/>
</dbReference>
<evidence type="ECO:0000313" key="10">
    <source>
        <dbReference type="Proteomes" id="UP001501771"/>
    </source>
</evidence>
<keyword evidence="7" id="KW-0812">Transmembrane</keyword>
<feature type="transmembrane region" description="Helical" evidence="7">
    <location>
        <begin position="12"/>
        <end position="31"/>
    </location>
</feature>
<name>A0ABP5LF43_9ACTN</name>
<keyword evidence="3" id="KW-0560">Oxidoreductase</keyword>
<evidence type="ECO:0000256" key="5">
    <source>
        <dbReference type="ARBA" id="ARBA00023284"/>
    </source>
</evidence>
<comment type="similarity">
    <text evidence="1">Belongs to the thioredoxin family. DsbA subfamily.</text>
</comment>
<reference evidence="10" key="1">
    <citation type="journal article" date="2019" name="Int. J. Syst. Evol. Microbiol.">
        <title>The Global Catalogue of Microorganisms (GCM) 10K type strain sequencing project: providing services to taxonomists for standard genome sequencing and annotation.</title>
        <authorList>
            <consortium name="The Broad Institute Genomics Platform"/>
            <consortium name="The Broad Institute Genome Sequencing Center for Infectious Disease"/>
            <person name="Wu L."/>
            <person name="Ma J."/>
        </authorList>
    </citation>
    <scope>NUCLEOTIDE SEQUENCE [LARGE SCALE GENOMIC DNA]</scope>
    <source>
        <strain evidence="10">JCM 16022</strain>
    </source>
</reference>
<dbReference type="PANTHER" id="PTHR13887">
    <property type="entry name" value="GLUTATHIONE S-TRANSFERASE KAPPA"/>
    <property type="match status" value="1"/>
</dbReference>
<evidence type="ECO:0000256" key="7">
    <source>
        <dbReference type="SAM" id="Phobius"/>
    </source>
</evidence>
<dbReference type="EMBL" id="BAAAQR010000005">
    <property type="protein sequence ID" value="GAA2145014.1"/>
    <property type="molecule type" value="Genomic_DNA"/>
</dbReference>
<evidence type="ECO:0000256" key="4">
    <source>
        <dbReference type="ARBA" id="ARBA00023157"/>
    </source>
</evidence>
<evidence type="ECO:0000256" key="2">
    <source>
        <dbReference type="ARBA" id="ARBA00022729"/>
    </source>
</evidence>
<dbReference type="InterPro" id="IPR012336">
    <property type="entry name" value="Thioredoxin-like_fold"/>
</dbReference>
<keyword evidence="4" id="KW-1015">Disulfide bond</keyword>
<keyword evidence="10" id="KW-1185">Reference proteome</keyword>
<dbReference type="PROSITE" id="PS51352">
    <property type="entry name" value="THIOREDOXIN_2"/>
    <property type="match status" value="1"/>
</dbReference>
<keyword evidence="5" id="KW-0676">Redox-active center</keyword>
<gene>
    <name evidence="9" type="ORF">GCM10009844_19260</name>
</gene>
<keyword evidence="2" id="KW-0732">Signal</keyword>
<dbReference type="PANTHER" id="PTHR13887:SF14">
    <property type="entry name" value="DISULFIDE BOND FORMATION PROTEIN D"/>
    <property type="match status" value="1"/>
</dbReference>
<evidence type="ECO:0000259" key="8">
    <source>
        <dbReference type="PROSITE" id="PS51352"/>
    </source>
</evidence>
<organism evidence="9 10">
    <name type="scientific">Nocardioides koreensis</name>
    <dbReference type="NCBI Taxonomy" id="433651"/>
    <lineage>
        <taxon>Bacteria</taxon>
        <taxon>Bacillati</taxon>
        <taxon>Actinomycetota</taxon>
        <taxon>Actinomycetes</taxon>
        <taxon>Propionibacteriales</taxon>
        <taxon>Nocardioidaceae</taxon>
        <taxon>Nocardioides</taxon>
    </lineage>
</organism>
<dbReference type="RefSeq" id="WP_344150708.1">
    <property type="nucleotide sequence ID" value="NZ_BAAAQR010000005.1"/>
</dbReference>
<protein>
    <submittedName>
        <fullName evidence="9">Thioredoxin domain-containing protein</fullName>
    </submittedName>
</protein>
<evidence type="ECO:0000313" key="9">
    <source>
        <dbReference type="EMBL" id="GAA2145014.1"/>
    </source>
</evidence>
<keyword evidence="7" id="KW-0472">Membrane</keyword>
<evidence type="ECO:0000256" key="6">
    <source>
        <dbReference type="SAM" id="MobiDB-lite"/>
    </source>
</evidence>
<feature type="compositionally biased region" description="Low complexity" evidence="6">
    <location>
        <begin position="32"/>
        <end position="52"/>
    </location>
</feature>
<dbReference type="InterPro" id="IPR013766">
    <property type="entry name" value="Thioredoxin_domain"/>
</dbReference>
<accession>A0ABP5LF43</accession>
<evidence type="ECO:0000256" key="1">
    <source>
        <dbReference type="ARBA" id="ARBA00005791"/>
    </source>
</evidence>
<feature type="domain" description="Thioredoxin" evidence="8">
    <location>
        <begin position="36"/>
        <end position="237"/>
    </location>
</feature>
<feature type="region of interest" description="Disordered" evidence="6">
    <location>
        <begin position="30"/>
        <end position="72"/>
    </location>
</feature>
<sequence length="241" mass="26048">MSDRRKSPAIPLVVAVVAAIITAGMLVNSWGSDQSPDESAPAPAPTADSSSTDSDDPFADIVRRDEGDPLAKGPADAPVVMIAYSDFQCPYCGKFARDTEPVLDQKYVDDGTLRIEWRDFPYLGKESDLAARAGRAAAIQGKFWAFHDAMYEHQLPPNSGHLDVDHLVGVAQDLGLDPDRFRNDIDADETRFAVGRDFEEGRRIGVTGTPAFIINGKPVMGAQPTEVFESIIEKAAAEAGR</sequence>
<proteinExistence type="inferred from homology"/>
<evidence type="ECO:0000256" key="3">
    <source>
        <dbReference type="ARBA" id="ARBA00023002"/>
    </source>
</evidence>
<comment type="caution">
    <text evidence="9">The sequence shown here is derived from an EMBL/GenBank/DDBJ whole genome shotgun (WGS) entry which is preliminary data.</text>
</comment>
<keyword evidence="7" id="KW-1133">Transmembrane helix</keyword>
<dbReference type="SUPFAM" id="SSF52833">
    <property type="entry name" value="Thioredoxin-like"/>
    <property type="match status" value="1"/>
</dbReference>
<dbReference type="Gene3D" id="3.40.30.10">
    <property type="entry name" value="Glutaredoxin"/>
    <property type="match status" value="1"/>
</dbReference>